<dbReference type="Gene3D" id="1.20.910.10">
    <property type="entry name" value="Heme oxygenase-like"/>
    <property type="match status" value="1"/>
</dbReference>
<dbReference type="SUPFAM" id="SSF48613">
    <property type="entry name" value="Heme oxygenase-like"/>
    <property type="match status" value="1"/>
</dbReference>
<dbReference type="Proteomes" id="UP001254564">
    <property type="component" value="Unassembled WGS sequence"/>
</dbReference>
<dbReference type="CDD" id="cd19166">
    <property type="entry name" value="HemeO-bac"/>
    <property type="match status" value="1"/>
</dbReference>
<dbReference type="InterPro" id="IPR016084">
    <property type="entry name" value="Haem_Oase-like_multi-hlx"/>
</dbReference>
<dbReference type="RefSeq" id="WP_309655474.1">
    <property type="nucleotide sequence ID" value="NZ_JARWAN010000007.1"/>
</dbReference>
<dbReference type="Pfam" id="PF01126">
    <property type="entry name" value="Heme_oxygenase"/>
    <property type="match status" value="1"/>
</dbReference>
<evidence type="ECO:0000313" key="2">
    <source>
        <dbReference type="Proteomes" id="UP001254564"/>
    </source>
</evidence>
<protein>
    <submittedName>
        <fullName evidence="1">Biliverdin-producing heme oxygenase</fullName>
    </submittedName>
</protein>
<gene>
    <name evidence="1" type="ORF">QC823_06105</name>
</gene>
<proteinExistence type="predicted"/>
<dbReference type="EMBL" id="JARWAN010000007">
    <property type="protein sequence ID" value="MDR5898559.1"/>
    <property type="molecule type" value="Genomic_DNA"/>
</dbReference>
<dbReference type="InterPro" id="IPR016053">
    <property type="entry name" value="Haem_Oase-like"/>
</dbReference>
<organism evidence="1 2">
    <name type="scientific">Vreelandella vilamensis</name>
    <dbReference type="NCBI Taxonomy" id="531309"/>
    <lineage>
        <taxon>Bacteria</taxon>
        <taxon>Pseudomonadati</taxon>
        <taxon>Pseudomonadota</taxon>
        <taxon>Gammaproteobacteria</taxon>
        <taxon>Oceanospirillales</taxon>
        <taxon>Halomonadaceae</taxon>
        <taxon>Vreelandella</taxon>
    </lineage>
</organism>
<evidence type="ECO:0000313" key="1">
    <source>
        <dbReference type="EMBL" id="MDR5898559.1"/>
    </source>
</evidence>
<reference evidence="1 2" key="1">
    <citation type="submission" date="2023-04" db="EMBL/GenBank/DDBJ databases">
        <title>A long-awaited taxogenomic arrangement of the family Halomonadaceae.</title>
        <authorList>
            <person name="De La Haba R."/>
            <person name="Chuvochina M."/>
            <person name="Wittouck S."/>
            <person name="Arahal D.R."/>
            <person name="Sanchez-Porro C."/>
            <person name="Hugenholtz P."/>
            <person name="Ventosa A."/>
        </authorList>
    </citation>
    <scope>NUCLEOTIDE SEQUENCE [LARGE SCALE GENOMIC DNA]</scope>
    <source>
        <strain evidence="1 2">DSM 21020</strain>
    </source>
</reference>
<comment type="caution">
    <text evidence="1">The sequence shown here is derived from an EMBL/GenBank/DDBJ whole genome shotgun (WGS) entry which is preliminary data.</text>
</comment>
<keyword evidence="2" id="KW-1185">Reference proteome</keyword>
<name>A0ABU1H2N2_9GAMM</name>
<accession>A0ABU1H2N2</accession>
<sequence length="196" mass="21606">MEANELARFLKRYTRQAHHRVDQHPKLKPLMQAELDLDHYARALAALYPAVSWLEQWVTQALDAFALAYPVVPRAPLLAADIAALGLTSSGKAEAFLSPPMIGVPATKARVLGALYVLEGSRLGGDMIAHHVHQRLGSAAPMRFFTAPHPLGDDFWQVFWCFAVAKCPPHEWGSMGEGALHTFDTFNAMLSPAPRE</sequence>